<evidence type="ECO:0000313" key="4">
    <source>
        <dbReference type="EMBL" id="EOR71294.1"/>
    </source>
</evidence>
<organism evidence="4 5">
    <name type="scientific">Thermobifida fusca TM51</name>
    <dbReference type="NCBI Taxonomy" id="1169414"/>
    <lineage>
        <taxon>Bacteria</taxon>
        <taxon>Bacillati</taxon>
        <taxon>Actinomycetota</taxon>
        <taxon>Actinomycetes</taxon>
        <taxon>Streptosporangiales</taxon>
        <taxon>Nocardiopsidaceae</taxon>
        <taxon>Thermobifida</taxon>
    </lineage>
</organism>
<dbReference type="InterPro" id="IPR001647">
    <property type="entry name" value="HTH_TetR"/>
</dbReference>
<reference evidence="4 5" key="1">
    <citation type="journal article" date="2013" name="Genome Announc.">
        <title>Draft Genome Sequence of the Lignocellulose Decomposer Thermobifida fusca Strain TM51.</title>
        <authorList>
            <person name="Toth A."/>
            <person name="Barna T."/>
            <person name="Nagy I."/>
            <person name="Horvath B."/>
            <person name="Nagy I."/>
            <person name="Tancsics A."/>
            <person name="Kriszt B."/>
            <person name="Baka E."/>
            <person name="Fekete C."/>
            <person name="Kukolya J."/>
        </authorList>
    </citation>
    <scope>NUCLEOTIDE SEQUENCE [LARGE SCALE GENOMIC DNA]</scope>
    <source>
        <strain evidence="4 5">TM51</strain>
    </source>
</reference>
<dbReference type="PANTHER" id="PTHR30055:SF226">
    <property type="entry name" value="HTH-TYPE TRANSCRIPTIONAL REGULATOR PKSA"/>
    <property type="match status" value="1"/>
</dbReference>
<dbReference type="EMBL" id="AOSG01000044">
    <property type="protein sequence ID" value="EOR71294.1"/>
    <property type="molecule type" value="Genomic_DNA"/>
</dbReference>
<accession>A0A9P2TBA4</accession>
<dbReference type="PROSITE" id="PS50977">
    <property type="entry name" value="HTH_TETR_2"/>
    <property type="match status" value="1"/>
</dbReference>
<dbReference type="GO" id="GO:0000976">
    <property type="term" value="F:transcription cis-regulatory region binding"/>
    <property type="evidence" value="ECO:0007669"/>
    <property type="project" value="TreeGrafter"/>
</dbReference>
<dbReference type="RefSeq" id="WP_016188749.1">
    <property type="nucleotide sequence ID" value="NZ_AOSG01000044.1"/>
</dbReference>
<dbReference type="InterPro" id="IPR041347">
    <property type="entry name" value="MftR_C"/>
</dbReference>
<protein>
    <submittedName>
        <fullName evidence="4">TetR family transcriptional regulator</fullName>
    </submittedName>
</protein>
<dbReference type="Gene3D" id="1.10.357.10">
    <property type="entry name" value="Tetracycline Repressor, domain 2"/>
    <property type="match status" value="1"/>
</dbReference>
<dbReference type="Gene3D" id="1.10.10.60">
    <property type="entry name" value="Homeodomain-like"/>
    <property type="match status" value="1"/>
</dbReference>
<feature type="DNA-binding region" description="H-T-H motif" evidence="2">
    <location>
        <begin position="27"/>
        <end position="46"/>
    </location>
</feature>
<dbReference type="InterPro" id="IPR050109">
    <property type="entry name" value="HTH-type_TetR-like_transc_reg"/>
</dbReference>
<evidence type="ECO:0000256" key="1">
    <source>
        <dbReference type="ARBA" id="ARBA00023125"/>
    </source>
</evidence>
<name>A0A9P2TBA4_THEFU</name>
<sequence length="239" mass="26118">MAGRTEGRGVVAAALRLFDEKGFEATTMDDVAVAAGVSRSTLFRRFGSKDDLLFADQEELVEAVRTHLASSPEDPVSAVCSAARMVLRSYTSQPDLAVRRYRLVRTRPALRDREIAMTARYQSLFTQHLTGGHSDESRVLAAEVVAAAVIAAHNHVLRMWLRAPEVTSPSPLERLDQALAFVVDMMAPALRRSGEQRSDERGDSAVLVAVYPAGASHEEVLARVRAALNHRGTNPEKLS</sequence>
<dbReference type="Pfam" id="PF00440">
    <property type="entry name" value="TetR_N"/>
    <property type="match status" value="1"/>
</dbReference>
<evidence type="ECO:0000256" key="2">
    <source>
        <dbReference type="PROSITE-ProRule" id="PRU00335"/>
    </source>
</evidence>
<keyword evidence="5" id="KW-1185">Reference proteome</keyword>
<keyword evidence="1 2" id="KW-0238">DNA-binding</keyword>
<comment type="caution">
    <text evidence="4">The sequence shown here is derived from an EMBL/GenBank/DDBJ whole genome shotgun (WGS) entry which is preliminary data.</text>
</comment>
<dbReference type="Proteomes" id="UP000014184">
    <property type="component" value="Unassembled WGS sequence"/>
</dbReference>
<dbReference type="AlphaFoldDB" id="A0A9P2TBA4"/>
<proteinExistence type="predicted"/>
<dbReference type="SUPFAM" id="SSF46689">
    <property type="entry name" value="Homeodomain-like"/>
    <property type="match status" value="1"/>
</dbReference>
<dbReference type="GO" id="GO:0003700">
    <property type="term" value="F:DNA-binding transcription factor activity"/>
    <property type="evidence" value="ECO:0007669"/>
    <property type="project" value="TreeGrafter"/>
</dbReference>
<evidence type="ECO:0000313" key="5">
    <source>
        <dbReference type="Proteomes" id="UP000014184"/>
    </source>
</evidence>
<dbReference type="Pfam" id="PF17754">
    <property type="entry name" value="TetR_C_14"/>
    <property type="match status" value="1"/>
</dbReference>
<dbReference type="PRINTS" id="PR00455">
    <property type="entry name" value="HTHTETR"/>
</dbReference>
<evidence type="ECO:0000259" key="3">
    <source>
        <dbReference type="PROSITE" id="PS50977"/>
    </source>
</evidence>
<gene>
    <name evidence="4" type="ORF">TM51_08521</name>
</gene>
<feature type="domain" description="HTH tetR-type" evidence="3">
    <location>
        <begin position="4"/>
        <end position="64"/>
    </location>
</feature>
<dbReference type="PANTHER" id="PTHR30055">
    <property type="entry name" value="HTH-TYPE TRANSCRIPTIONAL REGULATOR RUTR"/>
    <property type="match status" value="1"/>
</dbReference>
<dbReference type="InterPro" id="IPR009057">
    <property type="entry name" value="Homeodomain-like_sf"/>
</dbReference>